<dbReference type="HOGENOM" id="CLU_3387156_0_0_1"/>
<protein>
    <submittedName>
        <fullName evidence="2">Uncharacterized protein</fullName>
    </submittedName>
</protein>
<evidence type="ECO:0000313" key="2">
    <source>
        <dbReference type="EMBL" id="GAK68432.1"/>
    </source>
</evidence>
<accession>A0A081CP36</accession>
<gene>
    <name evidence="2" type="ORF">PAN0_094d6686</name>
</gene>
<feature type="region of interest" description="Disordered" evidence="1">
    <location>
        <begin position="1"/>
        <end position="33"/>
    </location>
</feature>
<organism evidence="2">
    <name type="scientific">Pseudozyma antarctica</name>
    <name type="common">Yeast</name>
    <name type="synonym">Candida antarctica</name>
    <dbReference type="NCBI Taxonomy" id="84753"/>
    <lineage>
        <taxon>Eukaryota</taxon>
        <taxon>Fungi</taxon>
        <taxon>Dikarya</taxon>
        <taxon>Basidiomycota</taxon>
        <taxon>Ustilaginomycotina</taxon>
        <taxon>Ustilaginomycetes</taxon>
        <taxon>Ustilaginales</taxon>
        <taxon>Ustilaginaceae</taxon>
        <taxon>Moesziomyces</taxon>
    </lineage>
</organism>
<keyword evidence="3" id="KW-1185">Reference proteome</keyword>
<dbReference type="Proteomes" id="UP000053758">
    <property type="component" value="Unassembled WGS sequence"/>
</dbReference>
<evidence type="ECO:0000256" key="1">
    <source>
        <dbReference type="SAM" id="MobiDB-lite"/>
    </source>
</evidence>
<feature type="non-terminal residue" evidence="2">
    <location>
        <position position="33"/>
    </location>
</feature>
<name>A0A081CP36_PSEA2</name>
<dbReference type="GeneID" id="26307479"/>
<evidence type="ECO:0000313" key="3">
    <source>
        <dbReference type="Proteomes" id="UP000053758"/>
    </source>
</evidence>
<dbReference type="AlphaFoldDB" id="A0A081CP36"/>
<dbReference type="RefSeq" id="XP_014653367.1">
    <property type="nucleotide sequence ID" value="XM_014797881.1"/>
</dbReference>
<sequence length="33" mass="3722">MTAFSTSFGRLPSMRRRESKNKPVKPIDVDAAQ</sequence>
<feature type="compositionally biased region" description="Basic residues" evidence="1">
    <location>
        <begin position="13"/>
        <end position="23"/>
    </location>
</feature>
<dbReference type="EMBL" id="DF830161">
    <property type="protein sequence ID" value="GAK68432.1"/>
    <property type="molecule type" value="Genomic_DNA"/>
</dbReference>
<reference evidence="2" key="1">
    <citation type="submission" date="2014-07" db="EMBL/GenBank/DDBJ databases">
        <title>Draft genome sequence of the yeast Pseudozyma antarctica JCM 10317 known as a producer of lipase B which used in a wide range of industrial applications.</title>
        <authorList>
            <person name="Morita T."/>
            <person name="Saika A."/>
            <person name="Koike H."/>
        </authorList>
    </citation>
    <scope>NUCLEOTIDE SEQUENCE</scope>
    <source>
        <strain evidence="2">JCM 10317</strain>
    </source>
</reference>
<proteinExistence type="predicted"/>